<keyword evidence="1" id="KW-0472">Membrane</keyword>
<evidence type="ECO:0008006" key="4">
    <source>
        <dbReference type="Google" id="ProtNLM"/>
    </source>
</evidence>
<keyword evidence="1" id="KW-1133">Transmembrane helix</keyword>
<feature type="transmembrane region" description="Helical" evidence="1">
    <location>
        <begin position="69"/>
        <end position="90"/>
    </location>
</feature>
<sequence length="219" mass="25277">MILTTILFTAIFLSGIYYLIRNLFNLKKAAELSKDALYPLTESEFAGIIIPHEWKQMEPLTKNTKSYRYVVWGTVAALVLLTALLVIVLTTNWIDSSYFSLAYLFFAIISSIRHRGNLFILPKGIVLNGKYFTYSQIKNYETEQIVRWHDLYGLDQKVNNAYKLTIRLKRNLFHSNFLVIGNSAQLEQICTLLNQKGVLCETNLSKQLGGNKNEYDRFN</sequence>
<organism evidence="2 3">
    <name type="scientific">Neobacillus novalis</name>
    <dbReference type="NCBI Taxonomy" id="220687"/>
    <lineage>
        <taxon>Bacteria</taxon>
        <taxon>Bacillati</taxon>
        <taxon>Bacillota</taxon>
        <taxon>Bacilli</taxon>
        <taxon>Bacillales</taxon>
        <taxon>Bacillaceae</taxon>
        <taxon>Neobacillus</taxon>
    </lineage>
</organism>
<dbReference type="Proteomes" id="UP001178288">
    <property type="component" value="Chromosome"/>
</dbReference>
<feature type="transmembrane region" description="Helical" evidence="1">
    <location>
        <begin position="6"/>
        <end position="24"/>
    </location>
</feature>
<gene>
    <name evidence="2" type="ORF">QNH39_14290</name>
</gene>
<dbReference type="AlphaFoldDB" id="A0AA95MMQ2"/>
<feature type="transmembrane region" description="Helical" evidence="1">
    <location>
        <begin position="96"/>
        <end position="113"/>
    </location>
</feature>
<name>A0AA95MMQ2_9BACI</name>
<protein>
    <recommendedName>
        <fullName evidence="4">DUF5673 domain-containing protein</fullName>
    </recommendedName>
</protein>
<reference evidence="2" key="1">
    <citation type="submission" date="2023-05" db="EMBL/GenBank/DDBJ databases">
        <title>Comparative genomics of Bacillaceae isolates and their secondary metabolite potential.</title>
        <authorList>
            <person name="Song L."/>
            <person name="Nielsen L.J."/>
            <person name="Mohite O."/>
            <person name="Xu X."/>
            <person name="Weber T."/>
            <person name="Kovacs A.T."/>
        </authorList>
    </citation>
    <scope>NUCLEOTIDE SEQUENCE</scope>
    <source>
        <strain evidence="2">XLM17</strain>
    </source>
</reference>
<keyword evidence="1" id="KW-0812">Transmembrane</keyword>
<accession>A0AA95MMQ2</accession>
<dbReference type="KEGG" id="nnv:QNH39_14290"/>
<evidence type="ECO:0000256" key="1">
    <source>
        <dbReference type="SAM" id="Phobius"/>
    </source>
</evidence>
<proteinExistence type="predicted"/>
<evidence type="ECO:0000313" key="3">
    <source>
        <dbReference type="Proteomes" id="UP001178288"/>
    </source>
</evidence>
<keyword evidence="3" id="KW-1185">Reference proteome</keyword>
<evidence type="ECO:0000313" key="2">
    <source>
        <dbReference type="EMBL" id="WHY83856.1"/>
    </source>
</evidence>
<dbReference type="RefSeq" id="WP_235845572.1">
    <property type="nucleotide sequence ID" value="NZ_CP126114.1"/>
</dbReference>
<dbReference type="EMBL" id="CP126114">
    <property type="protein sequence ID" value="WHY83856.1"/>
    <property type="molecule type" value="Genomic_DNA"/>
</dbReference>